<evidence type="ECO:0000313" key="2">
    <source>
        <dbReference type="EMBL" id="KAK1672033.1"/>
    </source>
</evidence>
<keyword evidence="3" id="KW-1185">Reference proteome</keyword>
<feature type="region of interest" description="Disordered" evidence="1">
    <location>
        <begin position="127"/>
        <end position="153"/>
    </location>
</feature>
<dbReference type="EMBL" id="JAHMHR010000041">
    <property type="protein sequence ID" value="KAK1672033.1"/>
    <property type="molecule type" value="Genomic_DNA"/>
</dbReference>
<dbReference type="Proteomes" id="UP001224890">
    <property type="component" value="Unassembled WGS sequence"/>
</dbReference>
<dbReference type="AlphaFoldDB" id="A0AAJ0ADQ6"/>
<name>A0AAJ0ADQ6_9PEZI</name>
<dbReference type="GeneID" id="85450981"/>
<accession>A0AAJ0ADQ6</accession>
<protein>
    <submittedName>
        <fullName evidence="2">Uncharacterized protein</fullName>
    </submittedName>
</protein>
<sequence length="251" mass="27521">MQPQRQNVRRKSQGPPFLHLPDLTALLCSSLWTLISTWFMVHGPSTWCGAGARQPNGRGNGAEDRQTDHCWMELGDVAGAVRSGTVHHPRRPVAYTGCGLPMLPDDSPFSWVGVNLHYTTQGLEGSVSVSVRPPVSDRDQDQSPCQNEPRERKTVAYPPAASGRLRVAFPVLPIRGTRAPRDDFDFRTFLILCVGQRTVARMSGQIPQIRCQSEYGAHKLVQEPGIGALISHGAGIGTFGTTKHSHQINLE</sequence>
<evidence type="ECO:0000256" key="1">
    <source>
        <dbReference type="SAM" id="MobiDB-lite"/>
    </source>
</evidence>
<comment type="caution">
    <text evidence="2">The sequence shown here is derived from an EMBL/GenBank/DDBJ whole genome shotgun (WGS) entry which is preliminary data.</text>
</comment>
<dbReference type="RefSeq" id="XP_060426036.1">
    <property type="nucleotide sequence ID" value="XM_060566455.1"/>
</dbReference>
<gene>
    <name evidence="2" type="ORF">BDP55DRAFT_276846</name>
</gene>
<evidence type="ECO:0000313" key="3">
    <source>
        <dbReference type="Proteomes" id="UP001224890"/>
    </source>
</evidence>
<reference evidence="2" key="1">
    <citation type="submission" date="2021-06" db="EMBL/GenBank/DDBJ databases">
        <title>Comparative genomics, transcriptomics and evolutionary studies reveal genomic signatures of adaptation to plant cell wall in hemibiotrophic fungi.</title>
        <authorList>
            <consortium name="DOE Joint Genome Institute"/>
            <person name="Baroncelli R."/>
            <person name="Diaz J.F."/>
            <person name="Benocci T."/>
            <person name="Peng M."/>
            <person name="Battaglia E."/>
            <person name="Haridas S."/>
            <person name="Andreopoulos W."/>
            <person name="Labutti K."/>
            <person name="Pangilinan J."/>
            <person name="Floch G.L."/>
            <person name="Makela M.R."/>
            <person name="Henrissat B."/>
            <person name="Grigoriev I.V."/>
            <person name="Crouch J.A."/>
            <person name="De Vries R.P."/>
            <person name="Sukno S.A."/>
            <person name="Thon M.R."/>
        </authorList>
    </citation>
    <scope>NUCLEOTIDE SEQUENCE</scope>
    <source>
        <strain evidence="2">CBS 193.32</strain>
    </source>
</reference>
<proteinExistence type="predicted"/>
<organism evidence="2 3">
    <name type="scientific">Colletotrichum godetiae</name>
    <dbReference type="NCBI Taxonomy" id="1209918"/>
    <lineage>
        <taxon>Eukaryota</taxon>
        <taxon>Fungi</taxon>
        <taxon>Dikarya</taxon>
        <taxon>Ascomycota</taxon>
        <taxon>Pezizomycotina</taxon>
        <taxon>Sordariomycetes</taxon>
        <taxon>Hypocreomycetidae</taxon>
        <taxon>Glomerellales</taxon>
        <taxon>Glomerellaceae</taxon>
        <taxon>Colletotrichum</taxon>
        <taxon>Colletotrichum acutatum species complex</taxon>
    </lineage>
</organism>